<dbReference type="Proteomes" id="UP000593802">
    <property type="component" value="Chromosome"/>
</dbReference>
<evidence type="ECO:0000256" key="1">
    <source>
        <dbReference type="SAM" id="Phobius"/>
    </source>
</evidence>
<dbReference type="EMBL" id="AP023366">
    <property type="protein sequence ID" value="BCJ87548.1"/>
    <property type="molecule type" value="Genomic_DNA"/>
</dbReference>
<keyword evidence="1" id="KW-0472">Membrane</keyword>
<sequence length="58" mass="6210">MGVGAATLVSKITGMTTTVSLTRILYAFFSSMLVGVIFGVYPARKAAQLKPIDALRFE</sequence>
<keyword evidence="1" id="KW-1133">Transmembrane helix</keyword>
<feature type="transmembrane region" description="Helical" evidence="1">
    <location>
        <begin position="24"/>
        <end position="43"/>
    </location>
</feature>
<proteinExistence type="predicted"/>
<keyword evidence="3" id="KW-1185">Reference proteome</keyword>
<evidence type="ECO:0000313" key="2">
    <source>
        <dbReference type="EMBL" id="BCJ87548.1"/>
    </source>
</evidence>
<reference evidence="2 3" key="1">
    <citation type="submission" date="2020-08" db="EMBL/GenBank/DDBJ databases">
        <title>Complete Genome Sequence of Effusibacillus dendaii Strain skT53, Isolated from Farmland soil.</title>
        <authorList>
            <person name="Konishi T."/>
            <person name="Kawasaki H."/>
        </authorList>
    </citation>
    <scope>NUCLEOTIDE SEQUENCE [LARGE SCALE GENOMIC DNA]</scope>
    <source>
        <strain evidence="3">skT53</strain>
    </source>
</reference>
<name>A0A7I8DBJ4_9BACL</name>
<keyword evidence="1" id="KW-0812">Transmembrane</keyword>
<dbReference type="AlphaFoldDB" id="A0A7I8DBJ4"/>
<accession>A0A7I8DBJ4</accession>
<protein>
    <submittedName>
        <fullName evidence="2">Uncharacterized protein</fullName>
    </submittedName>
</protein>
<dbReference type="KEGG" id="eff:skT53_25330"/>
<organism evidence="2 3">
    <name type="scientific">Effusibacillus dendaii</name>
    <dbReference type="NCBI Taxonomy" id="2743772"/>
    <lineage>
        <taxon>Bacteria</taxon>
        <taxon>Bacillati</taxon>
        <taxon>Bacillota</taxon>
        <taxon>Bacilli</taxon>
        <taxon>Bacillales</taxon>
        <taxon>Alicyclobacillaceae</taxon>
        <taxon>Effusibacillus</taxon>
    </lineage>
</organism>
<gene>
    <name evidence="2" type="ORF">skT53_25330</name>
</gene>
<evidence type="ECO:0000313" key="3">
    <source>
        <dbReference type="Proteomes" id="UP000593802"/>
    </source>
</evidence>